<dbReference type="InterPro" id="IPR025436">
    <property type="entry name" value="DUF4179"/>
</dbReference>
<dbReference type="Proteomes" id="UP001519287">
    <property type="component" value="Unassembled WGS sequence"/>
</dbReference>
<feature type="compositionally biased region" description="Polar residues" evidence="1">
    <location>
        <begin position="1"/>
        <end position="12"/>
    </location>
</feature>
<accession>A0ABS4IR54</accession>
<gene>
    <name evidence="5" type="ORF">J2Z66_001651</name>
</gene>
<name>A0ABS4IR54_9BACL</name>
<feature type="region of interest" description="Disordered" evidence="1">
    <location>
        <begin position="1"/>
        <end position="23"/>
    </location>
</feature>
<evidence type="ECO:0000259" key="3">
    <source>
        <dbReference type="Pfam" id="PF13786"/>
    </source>
</evidence>
<keyword evidence="6" id="KW-1185">Reference proteome</keyword>
<dbReference type="RefSeq" id="WP_209970810.1">
    <property type="nucleotide sequence ID" value="NZ_JAGGLB010000003.1"/>
</dbReference>
<dbReference type="InterPro" id="IPR040680">
    <property type="entry name" value="DUF5643"/>
</dbReference>
<evidence type="ECO:0000259" key="4">
    <source>
        <dbReference type="Pfam" id="PF18705"/>
    </source>
</evidence>
<keyword evidence="2" id="KW-0812">Transmembrane</keyword>
<dbReference type="EMBL" id="JAGGLB010000003">
    <property type="protein sequence ID" value="MBP1990053.1"/>
    <property type="molecule type" value="Genomic_DNA"/>
</dbReference>
<feature type="domain" description="DUF5643" evidence="4">
    <location>
        <begin position="225"/>
        <end position="358"/>
    </location>
</feature>
<dbReference type="Pfam" id="PF18705">
    <property type="entry name" value="DUF5643"/>
    <property type="match status" value="1"/>
</dbReference>
<dbReference type="Gene3D" id="2.60.40.1630">
    <property type="entry name" value="bacillus anthracis domain"/>
    <property type="match status" value="1"/>
</dbReference>
<organism evidence="5 6">
    <name type="scientific">Paenibacillus eucommiae</name>
    <dbReference type="NCBI Taxonomy" id="1355755"/>
    <lineage>
        <taxon>Bacteria</taxon>
        <taxon>Bacillati</taxon>
        <taxon>Bacillota</taxon>
        <taxon>Bacilli</taxon>
        <taxon>Bacillales</taxon>
        <taxon>Paenibacillaceae</taxon>
        <taxon>Paenibacillus</taxon>
    </lineage>
</organism>
<keyword evidence="2" id="KW-0472">Membrane</keyword>
<evidence type="ECO:0000313" key="5">
    <source>
        <dbReference type="EMBL" id="MBP1990053.1"/>
    </source>
</evidence>
<evidence type="ECO:0000256" key="2">
    <source>
        <dbReference type="SAM" id="Phobius"/>
    </source>
</evidence>
<proteinExistence type="predicted"/>
<feature type="domain" description="DUF4179" evidence="3">
    <location>
        <begin position="44"/>
        <end position="134"/>
    </location>
</feature>
<reference evidence="5 6" key="1">
    <citation type="submission" date="2021-03" db="EMBL/GenBank/DDBJ databases">
        <title>Genomic Encyclopedia of Type Strains, Phase IV (KMG-IV): sequencing the most valuable type-strain genomes for metagenomic binning, comparative biology and taxonomic classification.</title>
        <authorList>
            <person name="Goeker M."/>
        </authorList>
    </citation>
    <scope>NUCLEOTIDE SEQUENCE [LARGE SCALE GENOMIC DNA]</scope>
    <source>
        <strain evidence="5 6">DSM 26048</strain>
    </source>
</reference>
<comment type="caution">
    <text evidence="5">The sequence shown here is derived from an EMBL/GenBank/DDBJ whole genome shotgun (WGS) entry which is preliminary data.</text>
</comment>
<evidence type="ECO:0000313" key="6">
    <source>
        <dbReference type="Proteomes" id="UP001519287"/>
    </source>
</evidence>
<sequence length="466" mass="52071">MNEQWNDTQLRQKLQRSHPDVPSMISSRVDETLESLRRKPKFLRKLFYSAAVVCVSLVCLTGAGVIYPNMAQALRDVPVLGSAFELIGDMGIRISSKMGITSKVSETAEDKGITMTITEVLYDGIRLSIGYVIETGQDIRPSGDILYVNGRKLGYSAGGDGRSVGDRLFAGIVDYGPRGQLPEQFNLKVQYESMVDWSGGEPKEIKGLWEFNIPVTKLKEGIVVKTFDKAPTVQFHDKTINVKKVTLTPAVTSIEMDVIEPLLSGAEEPEKGLLQYQTDGFQVFNDKGIMLQGFGESGHSTTKDGDVLRKTEQQIRLAPMPSIPEYLIIRPVTKTYSTDPNKKYVYAEGLLDETKLPITLSQGKAGQVTITKVEFLEDRTLLHFRVDGEDPYVQAETIWIEDQEGNKYIKSISDLMAVEGLPYSFIQKFPPMDRSLPLKVKTIELDPLEVAQELELKIPLKEPNEK</sequence>
<protein>
    <recommendedName>
        <fullName evidence="7">DUF4179 domain-containing protein</fullName>
    </recommendedName>
</protein>
<evidence type="ECO:0008006" key="7">
    <source>
        <dbReference type="Google" id="ProtNLM"/>
    </source>
</evidence>
<keyword evidence="2" id="KW-1133">Transmembrane helix</keyword>
<evidence type="ECO:0000256" key="1">
    <source>
        <dbReference type="SAM" id="MobiDB-lite"/>
    </source>
</evidence>
<feature type="transmembrane region" description="Helical" evidence="2">
    <location>
        <begin position="46"/>
        <end position="67"/>
    </location>
</feature>
<dbReference type="Pfam" id="PF13786">
    <property type="entry name" value="DUF4179"/>
    <property type="match status" value="1"/>
</dbReference>